<comment type="caution">
    <text evidence="1">The sequence shown here is derived from an EMBL/GenBank/DDBJ whole genome shotgun (WGS) entry which is preliminary data.</text>
</comment>
<protein>
    <submittedName>
        <fullName evidence="1">Uncharacterized protein</fullName>
    </submittedName>
</protein>
<accession>A0A5B7IE99</accession>
<proteinExistence type="predicted"/>
<gene>
    <name evidence="1" type="ORF">E2C01_073723</name>
</gene>
<reference evidence="1 2" key="1">
    <citation type="submission" date="2019-05" db="EMBL/GenBank/DDBJ databases">
        <title>Another draft genome of Portunus trituberculatus and its Hox gene families provides insights of decapod evolution.</title>
        <authorList>
            <person name="Jeong J.-H."/>
            <person name="Song I."/>
            <person name="Kim S."/>
            <person name="Choi T."/>
            <person name="Kim D."/>
            <person name="Ryu S."/>
            <person name="Kim W."/>
        </authorList>
    </citation>
    <scope>NUCLEOTIDE SEQUENCE [LARGE SCALE GENOMIC DNA]</scope>
    <source>
        <tissue evidence="1">Muscle</tissue>
    </source>
</reference>
<name>A0A5B7IE99_PORTR</name>
<evidence type="ECO:0000313" key="1">
    <source>
        <dbReference type="EMBL" id="MPC79208.1"/>
    </source>
</evidence>
<dbReference type="Proteomes" id="UP000324222">
    <property type="component" value="Unassembled WGS sequence"/>
</dbReference>
<organism evidence="1 2">
    <name type="scientific">Portunus trituberculatus</name>
    <name type="common">Swimming crab</name>
    <name type="synonym">Neptunus trituberculatus</name>
    <dbReference type="NCBI Taxonomy" id="210409"/>
    <lineage>
        <taxon>Eukaryota</taxon>
        <taxon>Metazoa</taxon>
        <taxon>Ecdysozoa</taxon>
        <taxon>Arthropoda</taxon>
        <taxon>Crustacea</taxon>
        <taxon>Multicrustacea</taxon>
        <taxon>Malacostraca</taxon>
        <taxon>Eumalacostraca</taxon>
        <taxon>Eucarida</taxon>
        <taxon>Decapoda</taxon>
        <taxon>Pleocyemata</taxon>
        <taxon>Brachyura</taxon>
        <taxon>Eubrachyura</taxon>
        <taxon>Portunoidea</taxon>
        <taxon>Portunidae</taxon>
        <taxon>Portuninae</taxon>
        <taxon>Portunus</taxon>
    </lineage>
</organism>
<evidence type="ECO:0000313" key="2">
    <source>
        <dbReference type="Proteomes" id="UP000324222"/>
    </source>
</evidence>
<sequence length="11" mass="1408">MRRFQSYHVSP</sequence>
<keyword evidence="2" id="KW-1185">Reference proteome</keyword>
<dbReference type="EMBL" id="VSRR010050508">
    <property type="protein sequence ID" value="MPC79208.1"/>
    <property type="molecule type" value="Genomic_DNA"/>
</dbReference>